<gene>
    <name evidence="12 14" type="primary">tal</name>
    <name evidence="14" type="ORF">ABZ510_00895</name>
</gene>
<dbReference type="NCBIfam" id="TIGR00876">
    <property type="entry name" value="tal_mycobact"/>
    <property type="match status" value="1"/>
</dbReference>
<dbReference type="RefSeq" id="WP_356954632.1">
    <property type="nucleotide sequence ID" value="NZ_JBEYBD010000002.1"/>
</dbReference>
<comment type="pathway">
    <text evidence="3 12">Carbohydrate degradation; pentose phosphate pathway; D-glyceraldehyde 3-phosphate and beta-D-fructose 6-phosphate from D-ribose 5-phosphate and D-xylulose 5-phosphate (non-oxidative stage): step 2/3.</text>
</comment>
<evidence type="ECO:0000256" key="10">
    <source>
        <dbReference type="ARBA" id="ARBA00023270"/>
    </source>
</evidence>
<dbReference type="PIRSF" id="PIRSF036915">
    <property type="entry name" value="Trnald_Bac_Plnt"/>
    <property type="match status" value="1"/>
</dbReference>
<comment type="caution">
    <text evidence="14">The sequence shown here is derived from an EMBL/GenBank/DDBJ whole genome shotgun (WGS) entry which is preliminary data.</text>
</comment>
<dbReference type="EMBL" id="JBEYBF010000001">
    <property type="protein sequence ID" value="MEU1950390.1"/>
    <property type="molecule type" value="Genomic_DNA"/>
</dbReference>
<dbReference type="PROSITE" id="PS01054">
    <property type="entry name" value="TRANSALDOLASE_1"/>
    <property type="match status" value="1"/>
</dbReference>
<name>A0ABV2WHN7_9NOCA</name>
<evidence type="ECO:0000256" key="13">
    <source>
        <dbReference type="SAM" id="MobiDB-lite"/>
    </source>
</evidence>
<evidence type="ECO:0000256" key="8">
    <source>
        <dbReference type="ARBA" id="ARBA00022679"/>
    </source>
</evidence>
<feature type="active site" description="Schiff-base intermediate with substrate" evidence="12">
    <location>
        <position position="142"/>
    </location>
</feature>
<evidence type="ECO:0000256" key="4">
    <source>
        <dbReference type="ARBA" id="ARBA00008426"/>
    </source>
</evidence>
<evidence type="ECO:0000313" key="15">
    <source>
        <dbReference type="Proteomes" id="UP001550628"/>
    </source>
</evidence>
<dbReference type="CDD" id="cd00955">
    <property type="entry name" value="Transaldolase_like"/>
    <property type="match status" value="1"/>
</dbReference>
<reference evidence="14 15" key="1">
    <citation type="submission" date="2024-06" db="EMBL/GenBank/DDBJ databases">
        <title>The Natural Products Discovery Center: Release of the First 8490 Sequenced Strains for Exploring Actinobacteria Biosynthetic Diversity.</title>
        <authorList>
            <person name="Kalkreuter E."/>
            <person name="Kautsar S.A."/>
            <person name="Yang D."/>
            <person name="Bader C.D."/>
            <person name="Teijaro C.N."/>
            <person name="Fluegel L."/>
            <person name="Davis C.M."/>
            <person name="Simpson J.R."/>
            <person name="Lauterbach L."/>
            <person name="Steele A.D."/>
            <person name="Gui C."/>
            <person name="Meng S."/>
            <person name="Li G."/>
            <person name="Viehrig K."/>
            <person name="Ye F."/>
            <person name="Su P."/>
            <person name="Kiefer A.F."/>
            <person name="Nichols A."/>
            <person name="Cepeda A.J."/>
            <person name="Yan W."/>
            <person name="Fan B."/>
            <person name="Jiang Y."/>
            <person name="Adhikari A."/>
            <person name="Zheng C.-J."/>
            <person name="Schuster L."/>
            <person name="Cowan T.M."/>
            <person name="Smanski M.J."/>
            <person name="Chevrette M.G."/>
            <person name="De Carvalho L.P.S."/>
            <person name="Shen B."/>
        </authorList>
    </citation>
    <scope>NUCLEOTIDE SEQUENCE [LARGE SCALE GENOMIC DNA]</scope>
    <source>
        <strain evidence="14 15">NPDC019708</strain>
    </source>
</reference>
<evidence type="ECO:0000256" key="12">
    <source>
        <dbReference type="HAMAP-Rule" id="MF_00493"/>
    </source>
</evidence>
<proteinExistence type="inferred from homology"/>
<dbReference type="Pfam" id="PF00923">
    <property type="entry name" value="TAL_FSA"/>
    <property type="match status" value="1"/>
</dbReference>
<dbReference type="Proteomes" id="UP001550628">
    <property type="component" value="Unassembled WGS sequence"/>
</dbReference>
<dbReference type="InterPro" id="IPR018225">
    <property type="entry name" value="Transaldolase_AS"/>
</dbReference>
<keyword evidence="15" id="KW-1185">Reference proteome</keyword>
<protein>
    <recommendedName>
        <fullName evidence="6 12">Transaldolase</fullName>
        <ecNumber evidence="5 12">2.2.1.2</ecNumber>
    </recommendedName>
</protein>
<evidence type="ECO:0000256" key="6">
    <source>
        <dbReference type="ARBA" id="ARBA00018292"/>
    </source>
</evidence>
<evidence type="ECO:0000256" key="2">
    <source>
        <dbReference type="ARBA" id="ARBA00004496"/>
    </source>
</evidence>
<dbReference type="HAMAP" id="MF_00493">
    <property type="entry name" value="Transaldolase_2"/>
    <property type="match status" value="1"/>
</dbReference>
<keyword evidence="9 12" id="KW-0570">Pentose shunt</keyword>
<keyword evidence="7 12" id="KW-0963">Cytoplasm</keyword>
<dbReference type="NCBIfam" id="NF002881">
    <property type="entry name" value="PRK03343.1"/>
    <property type="match status" value="1"/>
</dbReference>
<dbReference type="Gene3D" id="3.20.20.70">
    <property type="entry name" value="Aldolase class I"/>
    <property type="match status" value="1"/>
</dbReference>
<keyword evidence="8 12" id="KW-0808">Transferase</keyword>
<dbReference type="PANTHER" id="PTHR10683">
    <property type="entry name" value="TRANSALDOLASE"/>
    <property type="match status" value="1"/>
</dbReference>
<dbReference type="InterPro" id="IPR013785">
    <property type="entry name" value="Aldolase_TIM"/>
</dbReference>
<evidence type="ECO:0000256" key="5">
    <source>
        <dbReference type="ARBA" id="ARBA00013151"/>
    </source>
</evidence>
<evidence type="ECO:0000256" key="3">
    <source>
        <dbReference type="ARBA" id="ARBA00004857"/>
    </source>
</evidence>
<sequence length="402" mass="42387">MAQNENIAALAAAGVSVWLDDLSRDRINSGNLAELIATRGVVGVTTNPTIFQGALSKGHAYDEQVRELAARGADVDAAIRTITTDDVRAACDVLAPVFERTGGVDGRVSIEVDPRMAFDADKTAAQAVELWKIVDRPNLFIKIPATEAGLPAITAVIEEGISVNVTLIFSVQRYRAVMGAYLDGLRKARVAGHDLGKIHSVASFFVSRVDTEIDKRLEAIGTPEALALRGKAGVANARLAYAEYEDVFAPGGNHVSTYNHLASAGANRQRPLWASTGVKNPDYPDTLYVTELVAANTVNTLPEKTLEAVADHGEVRGDTVSGTAAEAAEVFDRLRAAGIDLDDVFAVLEREGVDKFEKSWEELLEATTAELQSAVSTASSAGPSVATQATSSGPDAADAGGN</sequence>
<dbReference type="EC" id="2.2.1.2" evidence="5 12"/>
<evidence type="ECO:0000256" key="1">
    <source>
        <dbReference type="ARBA" id="ARBA00003518"/>
    </source>
</evidence>
<keyword evidence="10 12" id="KW-0704">Schiff base</keyword>
<feature type="compositionally biased region" description="Polar residues" evidence="13">
    <location>
        <begin position="374"/>
        <end position="393"/>
    </location>
</feature>
<evidence type="ECO:0000256" key="7">
    <source>
        <dbReference type="ARBA" id="ARBA00022490"/>
    </source>
</evidence>
<dbReference type="InterPro" id="IPR001585">
    <property type="entry name" value="TAL/FSA"/>
</dbReference>
<feature type="region of interest" description="Disordered" evidence="13">
    <location>
        <begin position="374"/>
        <end position="402"/>
    </location>
</feature>
<evidence type="ECO:0000313" key="14">
    <source>
        <dbReference type="EMBL" id="MEU1950390.1"/>
    </source>
</evidence>
<comment type="similarity">
    <text evidence="4 12">Belongs to the transaldolase family. Type 2 subfamily.</text>
</comment>
<accession>A0ABV2WHN7</accession>
<dbReference type="PROSITE" id="PS00958">
    <property type="entry name" value="TRANSALDOLASE_2"/>
    <property type="match status" value="1"/>
</dbReference>
<comment type="catalytic activity">
    <reaction evidence="11 12">
        <text>D-sedoheptulose 7-phosphate + D-glyceraldehyde 3-phosphate = D-erythrose 4-phosphate + beta-D-fructose 6-phosphate</text>
        <dbReference type="Rhea" id="RHEA:17053"/>
        <dbReference type="ChEBI" id="CHEBI:16897"/>
        <dbReference type="ChEBI" id="CHEBI:57483"/>
        <dbReference type="ChEBI" id="CHEBI:57634"/>
        <dbReference type="ChEBI" id="CHEBI:59776"/>
        <dbReference type="EC" id="2.2.1.2"/>
    </reaction>
</comment>
<dbReference type="GO" id="GO:0004801">
    <property type="term" value="F:transaldolase activity"/>
    <property type="evidence" value="ECO:0007669"/>
    <property type="project" value="UniProtKB-EC"/>
</dbReference>
<organism evidence="14 15">
    <name type="scientific">Nocardia rhamnosiphila</name>
    <dbReference type="NCBI Taxonomy" id="426716"/>
    <lineage>
        <taxon>Bacteria</taxon>
        <taxon>Bacillati</taxon>
        <taxon>Actinomycetota</taxon>
        <taxon>Actinomycetes</taxon>
        <taxon>Mycobacteriales</taxon>
        <taxon>Nocardiaceae</taxon>
        <taxon>Nocardia</taxon>
    </lineage>
</organism>
<dbReference type="InterPro" id="IPR004732">
    <property type="entry name" value="Transaldolase_2"/>
</dbReference>
<dbReference type="SUPFAM" id="SSF51569">
    <property type="entry name" value="Aldolase"/>
    <property type="match status" value="1"/>
</dbReference>
<evidence type="ECO:0000256" key="11">
    <source>
        <dbReference type="ARBA" id="ARBA00048810"/>
    </source>
</evidence>
<dbReference type="PANTHER" id="PTHR10683:SF31">
    <property type="entry name" value="TRANSALDOLASE"/>
    <property type="match status" value="1"/>
</dbReference>
<comment type="function">
    <text evidence="1 12">Transaldolase is important for the balance of metabolites in the pentose-phosphate pathway.</text>
</comment>
<comment type="subcellular location">
    <subcellularLocation>
        <location evidence="2 12">Cytoplasm</location>
    </subcellularLocation>
</comment>
<evidence type="ECO:0000256" key="9">
    <source>
        <dbReference type="ARBA" id="ARBA00023126"/>
    </source>
</evidence>